<evidence type="ECO:0000313" key="10">
    <source>
        <dbReference type="EMBL" id="MBC1169670.1"/>
    </source>
</evidence>
<protein>
    <recommendedName>
        <fullName evidence="8">Beta carbonic anhydrase 1</fullName>
        <ecNumber evidence="3">4.2.1.1</ecNumber>
    </recommendedName>
</protein>
<dbReference type="SMART" id="SM00947">
    <property type="entry name" value="Pro_CA"/>
    <property type="match status" value="1"/>
</dbReference>
<comment type="similarity">
    <text evidence="2">Belongs to the beta-class carbonic anhydrase family.</text>
</comment>
<comment type="function">
    <text evidence="1">Reversible hydration of carbon dioxide.</text>
</comment>
<name>A0A1B0CXC9_LUTLO</name>
<comment type="catalytic activity">
    <reaction evidence="7">
        <text>hydrogencarbonate + H(+) = CO2 + H2O</text>
        <dbReference type="Rhea" id="RHEA:10748"/>
        <dbReference type="ChEBI" id="CHEBI:15377"/>
        <dbReference type="ChEBI" id="CHEBI:15378"/>
        <dbReference type="ChEBI" id="CHEBI:16526"/>
        <dbReference type="ChEBI" id="CHEBI:17544"/>
        <dbReference type="EC" id="4.2.1.1"/>
    </reaction>
</comment>
<dbReference type="Pfam" id="PF00484">
    <property type="entry name" value="Pro_CA"/>
    <property type="match status" value="1"/>
</dbReference>
<keyword evidence="6" id="KW-0456">Lyase</keyword>
<evidence type="ECO:0000313" key="12">
    <source>
        <dbReference type="Proteomes" id="UP000092461"/>
    </source>
</evidence>
<evidence type="ECO:0000256" key="5">
    <source>
        <dbReference type="ARBA" id="ARBA00022833"/>
    </source>
</evidence>
<evidence type="ECO:0000256" key="9">
    <source>
        <dbReference type="PIRSR" id="PIRSR601765-1"/>
    </source>
</evidence>
<dbReference type="AlphaFoldDB" id="A0A1B0CXC9"/>
<dbReference type="GO" id="GO:0004089">
    <property type="term" value="F:carbonate dehydratase activity"/>
    <property type="evidence" value="ECO:0007669"/>
    <property type="project" value="UniProtKB-EC"/>
</dbReference>
<dbReference type="EMBL" id="AJWK01033561">
    <property type="status" value="NOT_ANNOTATED_CDS"/>
    <property type="molecule type" value="Genomic_DNA"/>
</dbReference>
<sequence>MEKILRGIMRYRSTTREQMVKEFQKVRDNPHPKAVFFTCMDSRMIPTRFTETHVGDMFVVRNAGNLIPHAHNFQDEYFTCEPAGLELGCVVNDIRHIVICGHSDCKAMNLLYQLRDPEFASLDNRRISPLRAWLYSHANSSLTTFLKWHEAGGKDPLIFSSETSLRKVVAYIDPENQFAIEDKLSQVNTLQQMANIASYGFLKKRLETHDLHIHALWFDIYTGDIYFFSRAAKRFLPVDEETVEKLLGEVQSDCKAMNLLYQLRDPEFASLDNRRISPLRAWLYSHANSSLTTFLKWHEAGGKDPLIFSSETSLRKVVAYIDPENQFAIEDKLSQVNTLQQMANIASYGFLKKRLETHDLHIHALWFDIYTGDIYFFSRAAKRFLPVDEETVEKLLGEVQRYYS</sequence>
<dbReference type="PANTHER" id="PTHR11002:SF76">
    <property type="entry name" value="CARBONIC ANHYDRASE"/>
    <property type="match status" value="1"/>
</dbReference>
<dbReference type="Gene3D" id="3.40.1050.10">
    <property type="entry name" value="Carbonic anhydrase"/>
    <property type="match status" value="2"/>
</dbReference>
<dbReference type="EC" id="4.2.1.1" evidence="3"/>
<feature type="binding site" evidence="9">
    <location>
        <position position="102"/>
    </location>
    <ligand>
        <name>Zn(2+)</name>
        <dbReference type="ChEBI" id="CHEBI:29105"/>
    </ligand>
</feature>
<organism evidence="11 12">
    <name type="scientific">Lutzomyia longipalpis</name>
    <name type="common">Sand fly</name>
    <dbReference type="NCBI Taxonomy" id="7200"/>
    <lineage>
        <taxon>Eukaryota</taxon>
        <taxon>Metazoa</taxon>
        <taxon>Ecdysozoa</taxon>
        <taxon>Arthropoda</taxon>
        <taxon>Hexapoda</taxon>
        <taxon>Insecta</taxon>
        <taxon>Pterygota</taxon>
        <taxon>Neoptera</taxon>
        <taxon>Endopterygota</taxon>
        <taxon>Diptera</taxon>
        <taxon>Nematocera</taxon>
        <taxon>Psychodoidea</taxon>
        <taxon>Psychodidae</taxon>
        <taxon>Lutzomyia</taxon>
        <taxon>Lutzomyia</taxon>
    </lineage>
</organism>
<dbReference type="InterPro" id="IPR036874">
    <property type="entry name" value="Carbonic_anhydrase_sf"/>
</dbReference>
<dbReference type="FunFam" id="3.40.1050.10:FF:000007">
    <property type="entry name" value="Carbonic anhydrase"/>
    <property type="match status" value="1"/>
</dbReference>
<evidence type="ECO:0000256" key="2">
    <source>
        <dbReference type="ARBA" id="ARBA00006217"/>
    </source>
</evidence>
<dbReference type="GO" id="GO:0008270">
    <property type="term" value="F:zinc ion binding"/>
    <property type="evidence" value="ECO:0007669"/>
    <property type="project" value="InterPro"/>
</dbReference>
<comment type="cofactor">
    <cofactor evidence="9">
        <name>Zn(2+)</name>
        <dbReference type="ChEBI" id="CHEBI:29105"/>
    </cofactor>
    <text evidence="9">Binds 1 zinc ion per subunit.</text>
</comment>
<dbReference type="Proteomes" id="UP000092461">
    <property type="component" value="Unassembled WGS sequence"/>
</dbReference>
<keyword evidence="4 9" id="KW-0479">Metal-binding</keyword>
<dbReference type="VEuPathDB" id="VectorBase:LLONM1_004673"/>
<dbReference type="EMBL" id="GITU01000967">
    <property type="protein sequence ID" value="MBC1169670.1"/>
    <property type="molecule type" value="Transcribed_RNA"/>
</dbReference>
<dbReference type="SUPFAM" id="SSF53056">
    <property type="entry name" value="beta-carbonic anhydrase, cab"/>
    <property type="match status" value="2"/>
</dbReference>
<reference evidence="10" key="2">
    <citation type="journal article" date="2020" name="BMC">
        <title>Leishmania infection induces a limited differential gene expression in the sand fly midgut.</title>
        <authorList>
            <person name="Coutinho-Abreu I.V."/>
            <person name="Serafim T.D."/>
            <person name="Meneses C."/>
            <person name="Kamhawi S."/>
            <person name="Oliveira F."/>
            <person name="Valenzuela J.G."/>
        </authorList>
    </citation>
    <scope>NUCLEOTIDE SEQUENCE</scope>
    <source>
        <strain evidence="10">Jacobina</strain>
        <tissue evidence="10">Midgut</tissue>
    </source>
</reference>
<evidence type="ECO:0000256" key="4">
    <source>
        <dbReference type="ARBA" id="ARBA00022723"/>
    </source>
</evidence>
<feature type="binding site" evidence="9">
    <location>
        <position position="41"/>
    </location>
    <ligand>
        <name>Zn(2+)</name>
        <dbReference type="ChEBI" id="CHEBI:29105"/>
    </ligand>
</feature>
<feature type="binding site" evidence="9">
    <location>
        <position position="105"/>
    </location>
    <ligand>
        <name>Zn(2+)</name>
        <dbReference type="ChEBI" id="CHEBI:29105"/>
    </ligand>
</feature>
<dbReference type="InterPro" id="IPR001765">
    <property type="entry name" value="Carbonic_anhydrase"/>
</dbReference>
<evidence type="ECO:0000256" key="3">
    <source>
        <dbReference type="ARBA" id="ARBA00012925"/>
    </source>
</evidence>
<dbReference type="EnsemblMetazoa" id="LLOJ009665-RA">
    <property type="protein sequence ID" value="LLOJ009665-PA"/>
    <property type="gene ID" value="LLOJ009665"/>
</dbReference>
<keyword evidence="12" id="KW-1185">Reference proteome</keyword>
<accession>A0A1B0CXC9</accession>
<dbReference type="VEuPathDB" id="VectorBase:LLOJ009665"/>
<evidence type="ECO:0000256" key="7">
    <source>
        <dbReference type="ARBA" id="ARBA00048348"/>
    </source>
</evidence>
<dbReference type="PANTHER" id="PTHR11002">
    <property type="entry name" value="CARBONIC ANHYDRASE"/>
    <property type="match status" value="1"/>
</dbReference>
<keyword evidence="5 9" id="KW-0862">Zinc</keyword>
<reference evidence="12" key="1">
    <citation type="submission" date="2012-05" db="EMBL/GenBank/DDBJ databases">
        <title>Whole Genome Assembly of Lutzomyia longipalpis.</title>
        <authorList>
            <person name="Richards S."/>
            <person name="Qu C."/>
            <person name="Dillon R."/>
            <person name="Worley K."/>
            <person name="Scherer S."/>
            <person name="Batterton M."/>
            <person name="Taylor A."/>
            <person name="Hawes A."/>
            <person name="Hernandez B."/>
            <person name="Kovar C."/>
            <person name="Mandapat C."/>
            <person name="Pham C."/>
            <person name="Qu C."/>
            <person name="Jing C."/>
            <person name="Bess C."/>
            <person name="Bandaranaike D."/>
            <person name="Ngo D."/>
            <person name="Ongeri F."/>
            <person name="Arias F."/>
            <person name="Lara F."/>
            <person name="Weissenberger G."/>
            <person name="Kamau G."/>
            <person name="Han H."/>
            <person name="Shen H."/>
            <person name="Dinh H."/>
            <person name="Khalil I."/>
            <person name="Jones J."/>
            <person name="Shafer J."/>
            <person name="Jayaseelan J."/>
            <person name="Quiroz J."/>
            <person name="Blankenburg K."/>
            <person name="Nguyen L."/>
            <person name="Jackson L."/>
            <person name="Francisco L."/>
            <person name="Tang L.-Y."/>
            <person name="Pu L.-L."/>
            <person name="Perales L."/>
            <person name="Lorensuhewa L."/>
            <person name="Munidasa M."/>
            <person name="Coyle M."/>
            <person name="Taylor M."/>
            <person name="Puazo M."/>
            <person name="Firestine M."/>
            <person name="Scheel M."/>
            <person name="Javaid M."/>
            <person name="Wang M."/>
            <person name="Li M."/>
            <person name="Tabassum N."/>
            <person name="Saada N."/>
            <person name="Osuji N."/>
            <person name="Aqrawi P."/>
            <person name="Fu Q."/>
            <person name="Thornton R."/>
            <person name="Raj R."/>
            <person name="Goodspeed R."/>
            <person name="Mata R."/>
            <person name="Najjar R."/>
            <person name="Gubbala S."/>
            <person name="Lee S."/>
            <person name="Denson S."/>
            <person name="Patil S."/>
            <person name="Macmil S."/>
            <person name="Qi S."/>
            <person name="Matskevitch T."/>
            <person name="Palculict T."/>
            <person name="Mathew T."/>
            <person name="Vee V."/>
            <person name="Velamala V."/>
            <person name="Korchina V."/>
            <person name="Cai W."/>
            <person name="Liu W."/>
            <person name="Dai W."/>
            <person name="Zou X."/>
            <person name="Zhu Y."/>
            <person name="Zhang Y."/>
            <person name="Wu Y.-Q."/>
            <person name="Xin Y."/>
            <person name="Nazarath L."/>
            <person name="Kovar C."/>
            <person name="Han Y."/>
            <person name="Muzny D."/>
            <person name="Gibbs R."/>
        </authorList>
    </citation>
    <scope>NUCLEOTIDE SEQUENCE [LARGE SCALE GENOMIC DNA]</scope>
    <source>
        <strain evidence="12">Jacobina</strain>
    </source>
</reference>
<reference evidence="11" key="3">
    <citation type="submission" date="2020-05" db="UniProtKB">
        <authorList>
            <consortium name="EnsemblMetazoa"/>
        </authorList>
    </citation>
    <scope>IDENTIFICATION</scope>
    <source>
        <strain evidence="11">Jacobina</strain>
    </source>
</reference>
<evidence type="ECO:0000256" key="8">
    <source>
        <dbReference type="ARBA" id="ARBA00072315"/>
    </source>
</evidence>
<evidence type="ECO:0000256" key="6">
    <source>
        <dbReference type="ARBA" id="ARBA00023239"/>
    </source>
</evidence>
<feature type="binding site" evidence="9">
    <location>
        <position position="39"/>
    </location>
    <ligand>
        <name>Zn(2+)</name>
        <dbReference type="ChEBI" id="CHEBI:29105"/>
    </ligand>
</feature>
<dbReference type="EMBL" id="AJWK01033560">
    <property type="status" value="NOT_ANNOTATED_CDS"/>
    <property type="molecule type" value="Genomic_DNA"/>
</dbReference>
<evidence type="ECO:0000256" key="1">
    <source>
        <dbReference type="ARBA" id="ARBA00002904"/>
    </source>
</evidence>
<proteinExistence type="inferred from homology"/>
<evidence type="ECO:0000313" key="11">
    <source>
        <dbReference type="EnsemblMetazoa" id="LLOJ009665-PA"/>
    </source>
</evidence>